<organism evidence="1 2">
    <name type="scientific">Vreelandella zhuhanensis</name>
    <dbReference type="NCBI Taxonomy" id="2684210"/>
    <lineage>
        <taxon>Bacteria</taxon>
        <taxon>Pseudomonadati</taxon>
        <taxon>Pseudomonadota</taxon>
        <taxon>Gammaproteobacteria</taxon>
        <taxon>Oceanospirillales</taxon>
        <taxon>Halomonadaceae</taxon>
        <taxon>Vreelandella</taxon>
    </lineage>
</organism>
<evidence type="ECO:0000313" key="1">
    <source>
        <dbReference type="EMBL" id="MWJ28571.1"/>
    </source>
</evidence>
<protein>
    <submittedName>
        <fullName evidence="1">Uncharacterized protein</fullName>
    </submittedName>
</protein>
<comment type="caution">
    <text evidence="1">The sequence shown here is derived from an EMBL/GenBank/DDBJ whole genome shotgun (WGS) entry which is preliminary data.</text>
</comment>
<accession>A0A7X3H120</accession>
<dbReference type="AlphaFoldDB" id="A0A7X3H120"/>
<name>A0A7X3H120_9GAMM</name>
<evidence type="ECO:0000313" key="2">
    <source>
        <dbReference type="Proteomes" id="UP000437638"/>
    </source>
</evidence>
<dbReference type="EMBL" id="WTKP01000006">
    <property type="protein sequence ID" value="MWJ28571.1"/>
    <property type="molecule type" value="Genomic_DNA"/>
</dbReference>
<dbReference type="RefSeq" id="WP_160418923.1">
    <property type="nucleotide sequence ID" value="NZ_WTKP01000006.1"/>
</dbReference>
<gene>
    <name evidence="1" type="ORF">GPM19_10195</name>
</gene>
<sequence length="82" mass="9045">MATFNWSQSLLSQTVETLTTQGMNLVPTPDGHVHFKSLDGRHGSMDVLSLMSGKFEITDKKTYDVERFSTPEAVIAAGWALD</sequence>
<proteinExistence type="predicted"/>
<reference evidence="1 2" key="1">
    <citation type="submission" date="2019-12" db="EMBL/GenBank/DDBJ databases">
        <title>Halomonas rutogse sp. nov. isolated from two lakes on Tibetan Plateau.</title>
        <authorList>
            <person name="Gao P."/>
        </authorList>
    </citation>
    <scope>NUCLEOTIDE SEQUENCE [LARGE SCALE GENOMIC DNA]</scope>
    <source>
        <strain evidence="1 2">ZH2S</strain>
    </source>
</reference>
<keyword evidence="2" id="KW-1185">Reference proteome</keyword>
<dbReference type="Proteomes" id="UP000437638">
    <property type="component" value="Unassembled WGS sequence"/>
</dbReference>